<dbReference type="InterPro" id="IPR000571">
    <property type="entry name" value="Znf_CCCH"/>
</dbReference>
<proteinExistence type="predicted"/>
<protein>
    <submittedName>
        <fullName evidence="8">C3H1-type domain-containing protein</fullName>
    </submittedName>
</protein>
<reference evidence="8" key="1">
    <citation type="submission" date="2016-11" db="UniProtKB">
        <authorList>
            <consortium name="WormBaseParasite"/>
        </authorList>
    </citation>
    <scope>IDENTIFICATION</scope>
</reference>
<dbReference type="SUPFAM" id="SSF90229">
    <property type="entry name" value="CCCH zinc finger"/>
    <property type="match status" value="2"/>
</dbReference>
<dbReference type="AlphaFoldDB" id="A0A1I8IM40"/>
<evidence type="ECO:0000256" key="5">
    <source>
        <dbReference type="PROSITE-ProRule" id="PRU00723"/>
    </source>
</evidence>
<evidence type="ECO:0000313" key="8">
    <source>
        <dbReference type="WBParaSite" id="maker-uti_cns_0013991-snap-gene-0.3-mRNA-1"/>
    </source>
</evidence>
<evidence type="ECO:0000259" key="6">
    <source>
        <dbReference type="PROSITE" id="PS50103"/>
    </source>
</evidence>
<sequence length="187" mass="20930">LGDLRLSAAQLSMAGLPLRLGTLIGSELPANRSEAAPLSLRRLGWRPGRHLKTVAHQKCWFFIVAEHGVRRSGLLIKTLNSSPAVCLIYQFFTLEMSCTSASSDMSCNASSCSSGSLDEQRELFKTELCRYFEMGRPCPYSSSCKFAHGQCELKQRQRPRNYKTKQCRSFHGPSGICKYGSRCQFLH</sequence>
<dbReference type="GO" id="GO:0008270">
    <property type="term" value="F:zinc ion binding"/>
    <property type="evidence" value="ECO:0007669"/>
    <property type="project" value="UniProtKB-KW"/>
</dbReference>
<evidence type="ECO:0000256" key="4">
    <source>
        <dbReference type="ARBA" id="ARBA00022833"/>
    </source>
</evidence>
<keyword evidence="7" id="KW-1185">Reference proteome</keyword>
<keyword evidence="4 5" id="KW-0862">Zinc</keyword>
<dbReference type="FunFam" id="4.10.1000.10:FF:000001">
    <property type="entry name" value="zinc finger CCCH domain-containing protein 15-like"/>
    <property type="match status" value="1"/>
</dbReference>
<dbReference type="PANTHER" id="PTHR12547:SF18">
    <property type="entry name" value="PROTEIN TIS11"/>
    <property type="match status" value="1"/>
</dbReference>
<dbReference type="GO" id="GO:0003729">
    <property type="term" value="F:mRNA binding"/>
    <property type="evidence" value="ECO:0007669"/>
    <property type="project" value="InterPro"/>
</dbReference>
<feature type="zinc finger region" description="C3H1-type" evidence="5">
    <location>
        <begin position="123"/>
        <end position="151"/>
    </location>
</feature>
<feature type="domain" description="C3H1-type" evidence="6">
    <location>
        <begin position="123"/>
        <end position="151"/>
    </location>
</feature>
<dbReference type="InterPro" id="IPR036855">
    <property type="entry name" value="Znf_CCCH_sf"/>
</dbReference>
<dbReference type="PANTHER" id="PTHR12547">
    <property type="entry name" value="CCCH ZINC FINGER/TIS11-RELATED"/>
    <property type="match status" value="1"/>
</dbReference>
<organism evidence="7 8">
    <name type="scientific">Macrostomum lignano</name>
    <dbReference type="NCBI Taxonomy" id="282301"/>
    <lineage>
        <taxon>Eukaryota</taxon>
        <taxon>Metazoa</taxon>
        <taxon>Spiralia</taxon>
        <taxon>Lophotrochozoa</taxon>
        <taxon>Platyhelminthes</taxon>
        <taxon>Rhabditophora</taxon>
        <taxon>Macrostomorpha</taxon>
        <taxon>Macrostomida</taxon>
        <taxon>Macrostomidae</taxon>
        <taxon>Macrostomum</taxon>
    </lineage>
</organism>
<evidence type="ECO:0000313" key="7">
    <source>
        <dbReference type="Proteomes" id="UP000095280"/>
    </source>
</evidence>
<dbReference type="Pfam" id="PF00642">
    <property type="entry name" value="zf-CCCH"/>
    <property type="match status" value="1"/>
</dbReference>
<dbReference type="InterPro" id="IPR045877">
    <property type="entry name" value="ZFP36-like"/>
</dbReference>
<evidence type="ECO:0000256" key="1">
    <source>
        <dbReference type="ARBA" id="ARBA00022723"/>
    </source>
</evidence>
<keyword evidence="1 5" id="KW-0479">Metal-binding</keyword>
<feature type="zinc finger region" description="C3H1-type" evidence="5">
    <location>
        <begin position="161"/>
        <end position="187"/>
    </location>
</feature>
<keyword evidence="2" id="KW-0677">Repeat</keyword>
<evidence type="ECO:0000256" key="3">
    <source>
        <dbReference type="ARBA" id="ARBA00022771"/>
    </source>
</evidence>
<dbReference type="Proteomes" id="UP000095280">
    <property type="component" value="Unplaced"/>
</dbReference>
<dbReference type="Gene3D" id="4.10.1000.10">
    <property type="entry name" value="Zinc finger, CCCH-type"/>
    <property type="match status" value="2"/>
</dbReference>
<evidence type="ECO:0000256" key="2">
    <source>
        <dbReference type="ARBA" id="ARBA00022737"/>
    </source>
</evidence>
<keyword evidence="3 5" id="KW-0863">Zinc-finger</keyword>
<accession>A0A1I8IM40</accession>
<dbReference type="SMART" id="SM00356">
    <property type="entry name" value="ZnF_C3H1"/>
    <property type="match status" value="2"/>
</dbReference>
<feature type="domain" description="C3H1-type" evidence="6">
    <location>
        <begin position="161"/>
        <end position="187"/>
    </location>
</feature>
<name>A0A1I8IM40_9PLAT</name>
<dbReference type="PROSITE" id="PS50103">
    <property type="entry name" value="ZF_C3H1"/>
    <property type="match status" value="2"/>
</dbReference>
<dbReference type="WBParaSite" id="maker-uti_cns_0013991-snap-gene-0.3-mRNA-1">
    <property type="protein sequence ID" value="maker-uti_cns_0013991-snap-gene-0.3-mRNA-1"/>
    <property type="gene ID" value="maker-uti_cns_0013991-snap-gene-0.3"/>
</dbReference>